<evidence type="ECO:0000256" key="2">
    <source>
        <dbReference type="SAM" id="SignalP"/>
    </source>
</evidence>
<feature type="compositionally biased region" description="Low complexity" evidence="1">
    <location>
        <begin position="29"/>
        <end position="49"/>
    </location>
</feature>
<feature type="signal peptide" evidence="2">
    <location>
        <begin position="1"/>
        <end position="17"/>
    </location>
</feature>
<feature type="region of interest" description="Disordered" evidence="1">
    <location>
        <begin position="27"/>
        <end position="49"/>
    </location>
</feature>
<organism evidence="3 4">
    <name type="scientific">Actinocorallia aurantiaca</name>
    <dbReference type="NCBI Taxonomy" id="46204"/>
    <lineage>
        <taxon>Bacteria</taxon>
        <taxon>Bacillati</taxon>
        <taxon>Actinomycetota</taxon>
        <taxon>Actinomycetes</taxon>
        <taxon>Streptosporangiales</taxon>
        <taxon>Thermomonosporaceae</taxon>
        <taxon>Actinocorallia</taxon>
    </lineage>
</organism>
<evidence type="ECO:0000313" key="4">
    <source>
        <dbReference type="Proteomes" id="UP001501842"/>
    </source>
</evidence>
<protein>
    <recommendedName>
        <fullName evidence="5">PknH-like protein</fullName>
    </recommendedName>
</protein>
<keyword evidence="2" id="KW-0732">Signal</keyword>
<sequence>MLISGYRTSLAALILLAAALTGCSDGKKTPSPSAKASSETTTATATPEPTYAAEKAKSALFDVKDLGKKWTEEGLPDAFKEGKVRGCSDSKIALVGSPRVWAQKFGAPRFRFEGVNYAQLVSVHLTADQATASMDRIREALAKCPASKKIPQKKLPDDRFAYQHDDTWKMTEGDVLGWRHVRGFEKSVYPPSLSRINVFYYSIDYAQRGNIVFSSIYWQRVKPKDSGDPIAEKATEILTEQLQRFG</sequence>
<comment type="caution">
    <text evidence="3">The sequence shown here is derived from an EMBL/GenBank/DDBJ whole genome shotgun (WGS) entry which is preliminary data.</text>
</comment>
<name>A0ABN3U237_9ACTN</name>
<dbReference type="RefSeq" id="WP_344449773.1">
    <property type="nucleotide sequence ID" value="NZ_BAAATZ010000006.1"/>
</dbReference>
<keyword evidence="4" id="KW-1185">Reference proteome</keyword>
<evidence type="ECO:0008006" key="5">
    <source>
        <dbReference type="Google" id="ProtNLM"/>
    </source>
</evidence>
<gene>
    <name evidence="3" type="ORF">GCM10010439_17970</name>
</gene>
<accession>A0ABN3U237</accession>
<dbReference type="PROSITE" id="PS51257">
    <property type="entry name" value="PROKAR_LIPOPROTEIN"/>
    <property type="match status" value="1"/>
</dbReference>
<evidence type="ECO:0000313" key="3">
    <source>
        <dbReference type="EMBL" id="GAA2723218.1"/>
    </source>
</evidence>
<dbReference type="EMBL" id="BAAATZ010000006">
    <property type="protein sequence ID" value="GAA2723218.1"/>
    <property type="molecule type" value="Genomic_DNA"/>
</dbReference>
<feature type="chain" id="PRO_5046452703" description="PknH-like protein" evidence="2">
    <location>
        <begin position="18"/>
        <end position="246"/>
    </location>
</feature>
<reference evidence="3 4" key="1">
    <citation type="journal article" date="2019" name="Int. J. Syst. Evol. Microbiol.">
        <title>The Global Catalogue of Microorganisms (GCM) 10K type strain sequencing project: providing services to taxonomists for standard genome sequencing and annotation.</title>
        <authorList>
            <consortium name="The Broad Institute Genomics Platform"/>
            <consortium name="The Broad Institute Genome Sequencing Center for Infectious Disease"/>
            <person name="Wu L."/>
            <person name="Ma J."/>
        </authorList>
    </citation>
    <scope>NUCLEOTIDE SEQUENCE [LARGE SCALE GENOMIC DNA]</scope>
    <source>
        <strain evidence="3 4">JCM 8201</strain>
    </source>
</reference>
<proteinExistence type="predicted"/>
<evidence type="ECO:0000256" key="1">
    <source>
        <dbReference type="SAM" id="MobiDB-lite"/>
    </source>
</evidence>
<dbReference type="Proteomes" id="UP001501842">
    <property type="component" value="Unassembled WGS sequence"/>
</dbReference>